<evidence type="ECO:0000256" key="3">
    <source>
        <dbReference type="ARBA" id="ARBA00022729"/>
    </source>
</evidence>
<keyword evidence="3" id="KW-0732">Signal</keyword>
<dbReference type="InterPro" id="IPR011990">
    <property type="entry name" value="TPR-like_helical_dom_sf"/>
</dbReference>
<keyword evidence="4" id="KW-0472">Membrane</keyword>
<dbReference type="InterPro" id="IPR033985">
    <property type="entry name" value="SusD-like_N"/>
</dbReference>
<dbReference type="RefSeq" id="WP_133463569.1">
    <property type="nucleotide sequence ID" value="NZ_SNWI01000001.1"/>
</dbReference>
<proteinExistence type="inferred from homology"/>
<evidence type="ECO:0000313" key="9">
    <source>
        <dbReference type="Proteomes" id="UP000294848"/>
    </source>
</evidence>
<evidence type="ECO:0000259" key="6">
    <source>
        <dbReference type="Pfam" id="PF07980"/>
    </source>
</evidence>
<evidence type="ECO:0000256" key="4">
    <source>
        <dbReference type="ARBA" id="ARBA00023136"/>
    </source>
</evidence>
<gene>
    <name evidence="8" type="ORF">DET52_101893</name>
</gene>
<reference evidence="8 9" key="1">
    <citation type="submission" date="2019-03" db="EMBL/GenBank/DDBJ databases">
        <title>Freshwater and sediment microbial communities from various areas in North America, analyzing microbe dynamics in response to fracking.</title>
        <authorList>
            <person name="Lamendella R."/>
        </authorList>
    </citation>
    <scope>NUCLEOTIDE SEQUENCE [LARGE SCALE GENOMIC DNA]</scope>
    <source>
        <strain evidence="8 9">114D</strain>
    </source>
</reference>
<feature type="domain" description="SusD-like N-terminal" evidence="7">
    <location>
        <begin position="108"/>
        <end position="204"/>
    </location>
</feature>
<comment type="subcellular location">
    <subcellularLocation>
        <location evidence="1">Cell outer membrane</location>
    </subcellularLocation>
</comment>
<dbReference type="InterPro" id="IPR012944">
    <property type="entry name" value="SusD_RagB_dom"/>
</dbReference>
<organism evidence="8 9">
    <name type="scientific">Sunxiuqinia elliptica</name>
    <dbReference type="NCBI Taxonomy" id="655355"/>
    <lineage>
        <taxon>Bacteria</taxon>
        <taxon>Pseudomonadati</taxon>
        <taxon>Bacteroidota</taxon>
        <taxon>Bacteroidia</taxon>
        <taxon>Marinilabiliales</taxon>
        <taxon>Prolixibacteraceae</taxon>
        <taxon>Sunxiuqinia</taxon>
    </lineage>
</organism>
<comment type="similarity">
    <text evidence="2">Belongs to the SusD family.</text>
</comment>
<keyword evidence="5" id="KW-0998">Cell outer membrane</keyword>
<dbReference type="Proteomes" id="UP000294848">
    <property type="component" value="Unassembled WGS sequence"/>
</dbReference>
<dbReference type="AlphaFoldDB" id="A0A4R6HCL8"/>
<dbReference type="Gene3D" id="1.25.40.390">
    <property type="match status" value="1"/>
</dbReference>
<protein>
    <submittedName>
        <fullName evidence="8">Putative outer membrane starch-binding protein</fullName>
    </submittedName>
</protein>
<dbReference type="GO" id="GO:0009279">
    <property type="term" value="C:cell outer membrane"/>
    <property type="evidence" value="ECO:0007669"/>
    <property type="project" value="UniProtKB-SubCell"/>
</dbReference>
<dbReference type="PROSITE" id="PS51257">
    <property type="entry name" value="PROKAR_LIPOPROTEIN"/>
    <property type="match status" value="1"/>
</dbReference>
<evidence type="ECO:0000256" key="1">
    <source>
        <dbReference type="ARBA" id="ARBA00004442"/>
    </source>
</evidence>
<dbReference type="Pfam" id="PF14322">
    <property type="entry name" value="SusD-like_3"/>
    <property type="match status" value="1"/>
</dbReference>
<evidence type="ECO:0000313" key="8">
    <source>
        <dbReference type="EMBL" id="TDO05531.1"/>
    </source>
</evidence>
<evidence type="ECO:0000256" key="5">
    <source>
        <dbReference type="ARBA" id="ARBA00023237"/>
    </source>
</evidence>
<feature type="domain" description="RagB/SusD" evidence="6">
    <location>
        <begin position="294"/>
        <end position="592"/>
    </location>
</feature>
<sequence>MRLTIVTMILIMGLSGCNDLLDLKPKSKISQADYFQTETDLQLFSNPFYNNLLDKSPYDLQSDLYVCQNLSDEMLGGTKRTIPASGGGWSWTDLRRMNTLIAYADQCEDENAVIKYTALTRFFRAFFYFEKIKRFGDVPWYEVELGSADEELYNARDSRELVMTRMIEDIDYAIANLPDKVEETSSPYRVNKYAAMALKAQFCLYEGTYRKYHSLSLEGHDYKYYLEQSATAAQKLMNDGAYSLYSTNHPESDYLTLFAQENADPNEYILAIKFDYGLSIYHNATAHTLVPTQGRPGLTRKMVNTYLKKDGTAFTNQSGWQEMSFIEEMQDRDPRLAQSIRTPGYTRIGQTTVLAPDLSTSVTGYQPIKFVQDPNASGGNVDRNSRSTCDLPVYRYAEVLLNYAEAKAELGSLTQADLDESINLIRQRAGMPDLDMNTANANPDRYLSDAETGYPNVTGANKGVILEIRRERAIELNQEGFRFDDLVRWKAGYCIDQSTYGMYFPGPGTYDLSGDGKADVTLYANGAAKPDVTSGITYEIGNEIILSGGDKGYVYYHKNIERTPFDEGRDYLYPIPINERSLNHNLEQNPGWNDGLSF</sequence>
<comment type="caution">
    <text evidence="8">The sequence shown here is derived from an EMBL/GenBank/DDBJ whole genome shotgun (WGS) entry which is preliminary data.</text>
</comment>
<evidence type="ECO:0000259" key="7">
    <source>
        <dbReference type="Pfam" id="PF14322"/>
    </source>
</evidence>
<dbReference type="Pfam" id="PF07980">
    <property type="entry name" value="SusD_RagB"/>
    <property type="match status" value="1"/>
</dbReference>
<dbReference type="EMBL" id="SNWI01000001">
    <property type="protein sequence ID" value="TDO05531.1"/>
    <property type="molecule type" value="Genomic_DNA"/>
</dbReference>
<dbReference type="SUPFAM" id="SSF48452">
    <property type="entry name" value="TPR-like"/>
    <property type="match status" value="1"/>
</dbReference>
<accession>A0A4R6HCL8</accession>
<name>A0A4R6HCL8_9BACT</name>
<dbReference type="OrthoDB" id="1031584at2"/>
<evidence type="ECO:0000256" key="2">
    <source>
        <dbReference type="ARBA" id="ARBA00006275"/>
    </source>
</evidence>